<name>A0A8J3Y912_9ACTN</name>
<gene>
    <name evidence="1" type="ORF">Sya03_30920</name>
</gene>
<sequence length="66" mass="7560">MPSEACIRMPRSDLLKTKPPRLGRLQDRKGVAVVRLEWEAIRQLAAETVDLVRPRQTSPLHSLICR</sequence>
<organism evidence="1 2">
    <name type="scientific">Spirilliplanes yamanashiensis</name>
    <dbReference type="NCBI Taxonomy" id="42233"/>
    <lineage>
        <taxon>Bacteria</taxon>
        <taxon>Bacillati</taxon>
        <taxon>Actinomycetota</taxon>
        <taxon>Actinomycetes</taxon>
        <taxon>Micromonosporales</taxon>
        <taxon>Micromonosporaceae</taxon>
        <taxon>Spirilliplanes</taxon>
    </lineage>
</organism>
<dbReference type="EMBL" id="BOOY01000024">
    <property type="protein sequence ID" value="GIJ03740.1"/>
    <property type="molecule type" value="Genomic_DNA"/>
</dbReference>
<evidence type="ECO:0000313" key="2">
    <source>
        <dbReference type="Proteomes" id="UP000652013"/>
    </source>
</evidence>
<dbReference type="Proteomes" id="UP000652013">
    <property type="component" value="Unassembled WGS sequence"/>
</dbReference>
<protein>
    <submittedName>
        <fullName evidence="1">Uncharacterized protein</fullName>
    </submittedName>
</protein>
<dbReference type="AlphaFoldDB" id="A0A8J3Y912"/>
<accession>A0A8J3Y912</accession>
<evidence type="ECO:0000313" key="1">
    <source>
        <dbReference type="EMBL" id="GIJ03740.1"/>
    </source>
</evidence>
<comment type="caution">
    <text evidence="1">The sequence shown here is derived from an EMBL/GenBank/DDBJ whole genome shotgun (WGS) entry which is preliminary data.</text>
</comment>
<proteinExistence type="predicted"/>
<reference evidence="1" key="1">
    <citation type="submission" date="2021-01" db="EMBL/GenBank/DDBJ databases">
        <title>Whole genome shotgun sequence of Spirilliplanes yamanashiensis NBRC 15828.</title>
        <authorList>
            <person name="Komaki H."/>
            <person name="Tamura T."/>
        </authorList>
    </citation>
    <scope>NUCLEOTIDE SEQUENCE</scope>
    <source>
        <strain evidence="1">NBRC 15828</strain>
    </source>
</reference>
<keyword evidence="2" id="KW-1185">Reference proteome</keyword>